<dbReference type="SUPFAM" id="SSF52058">
    <property type="entry name" value="L domain-like"/>
    <property type="match status" value="1"/>
</dbReference>
<dbReference type="Proteomes" id="UP001360560">
    <property type="component" value="Unassembled WGS sequence"/>
</dbReference>
<keyword evidence="1" id="KW-0433">Leucine-rich repeat</keyword>
<protein>
    <submittedName>
        <fullName evidence="3">Uncharacterized protein</fullName>
    </submittedName>
</protein>
<organism evidence="3 4">
    <name type="scientific">Saccharomycopsis crataegensis</name>
    <dbReference type="NCBI Taxonomy" id="43959"/>
    <lineage>
        <taxon>Eukaryota</taxon>
        <taxon>Fungi</taxon>
        <taxon>Dikarya</taxon>
        <taxon>Ascomycota</taxon>
        <taxon>Saccharomycotina</taxon>
        <taxon>Saccharomycetes</taxon>
        <taxon>Saccharomycopsidaceae</taxon>
        <taxon>Saccharomycopsis</taxon>
    </lineage>
</organism>
<dbReference type="RefSeq" id="XP_064855080.1">
    <property type="nucleotide sequence ID" value="XM_064999008.1"/>
</dbReference>
<reference evidence="3 4" key="1">
    <citation type="journal article" date="2023" name="Elife">
        <title>Identification of key yeast species and microbe-microbe interactions impacting larval growth of Drosophila in the wild.</title>
        <authorList>
            <person name="Mure A."/>
            <person name="Sugiura Y."/>
            <person name="Maeda R."/>
            <person name="Honda K."/>
            <person name="Sakurai N."/>
            <person name="Takahashi Y."/>
            <person name="Watada M."/>
            <person name="Katoh T."/>
            <person name="Gotoh A."/>
            <person name="Gotoh Y."/>
            <person name="Taniguchi I."/>
            <person name="Nakamura K."/>
            <person name="Hayashi T."/>
            <person name="Katayama T."/>
            <person name="Uemura T."/>
            <person name="Hattori Y."/>
        </authorList>
    </citation>
    <scope>NUCLEOTIDE SEQUENCE [LARGE SCALE GENOMIC DNA]</scope>
    <source>
        <strain evidence="3 4">SC-9</strain>
    </source>
</reference>
<name>A0AAV5QU93_9ASCO</name>
<evidence type="ECO:0000256" key="2">
    <source>
        <dbReference type="ARBA" id="ARBA00022737"/>
    </source>
</evidence>
<evidence type="ECO:0000256" key="1">
    <source>
        <dbReference type="ARBA" id="ARBA00022614"/>
    </source>
</evidence>
<dbReference type="PANTHER" id="PTHR46652">
    <property type="entry name" value="LEUCINE-RICH REPEAT AND IQ DOMAIN-CONTAINING PROTEIN 1-RELATED"/>
    <property type="match status" value="1"/>
</dbReference>
<dbReference type="PANTHER" id="PTHR46652:SF3">
    <property type="entry name" value="LEUCINE-RICH REPEAT-CONTAINING PROTEIN 9"/>
    <property type="match status" value="1"/>
</dbReference>
<comment type="caution">
    <text evidence="3">The sequence shown here is derived from an EMBL/GenBank/DDBJ whole genome shotgun (WGS) entry which is preliminary data.</text>
</comment>
<dbReference type="InterPro" id="IPR001611">
    <property type="entry name" value="Leu-rich_rpt"/>
</dbReference>
<evidence type="ECO:0000313" key="4">
    <source>
        <dbReference type="Proteomes" id="UP001360560"/>
    </source>
</evidence>
<dbReference type="PROSITE" id="PS51450">
    <property type="entry name" value="LRR"/>
    <property type="match status" value="2"/>
</dbReference>
<dbReference type="InterPro" id="IPR050836">
    <property type="entry name" value="SDS22/Internalin_LRR"/>
</dbReference>
<keyword evidence="4" id="KW-1185">Reference proteome</keyword>
<dbReference type="GeneID" id="90076059"/>
<dbReference type="InterPro" id="IPR032675">
    <property type="entry name" value="LRR_dom_sf"/>
</dbReference>
<dbReference type="Gene3D" id="3.80.10.10">
    <property type="entry name" value="Ribonuclease Inhibitor"/>
    <property type="match status" value="1"/>
</dbReference>
<sequence length="264" mass="30564">MFDCRDFIAPKLREFKFSWDKEIERMRNFSSNLYPNLEQLSLLYRGDPGEDEEHDEKRLDLSRIKELKKLKSTLRLLKDLELENLEDLKLDRCSFTEFGDLENCLNLKSLSVTVCDMQVVTTDFSSHKKLESLNLSRNKLQTFENINSIRNLTPLNISCNRLQSIDNPLLLSRLKTLVIGNNEIMALDENIASLASSLEELKAEFCCIEQITVDFSKFENLQRLSLKHGYCYGKDDKPKISVKPFANIISLESLNLERNNLNGT</sequence>
<gene>
    <name evidence="3" type="ORF">DASC09_054090</name>
</gene>
<accession>A0AAV5QU93</accession>
<evidence type="ECO:0000313" key="3">
    <source>
        <dbReference type="EMBL" id="GMM38084.1"/>
    </source>
</evidence>
<proteinExistence type="predicted"/>
<dbReference type="AlphaFoldDB" id="A0AAV5QU93"/>
<dbReference type="EMBL" id="BTFZ01000013">
    <property type="protein sequence ID" value="GMM38084.1"/>
    <property type="molecule type" value="Genomic_DNA"/>
</dbReference>
<keyword evidence="2" id="KW-0677">Repeat</keyword>